<dbReference type="PANTHER" id="PTHR13251:SF3">
    <property type="entry name" value="TRAFFICKING PROTEIN PARTICLE COMPLEX SUBUNIT 10"/>
    <property type="match status" value="1"/>
</dbReference>
<evidence type="ECO:0000256" key="2">
    <source>
        <dbReference type="ARBA" id="ARBA00022448"/>
    </source>
</evidence>
<dbReference type="PANTHER" id="PTHR13251">
    <property type="entry name" value="EPILEPSY HOLOPROSENCEPHALY CANDIDATE 1/TMEM1"/>
    <property type="match status" value="1"/>
</dbReference>
<dbReference type="Pfam" id="PF24967">
    <property type="entry name" value="NTS_TR130"/>
    <property type="match status" value="1"/>
</dbReference>
<feature type="domain" description="DUF7076" evidence="7">
    <location>
        <begin position="606"/>
        <end position="721"/>
    </location>
</feature>
<evidence type="ECO:0000313" key="9">
    <source>
        <dbReference type="EMBL" id="CDK27389.1"/>
    </source>
</evidence>
<evidence type="ECO:0000313" key="10">
    <source>
        <dbReference type="Proteomes" id="UP000019384"/>
    </source>
</evidence>
<dbReference type="Pfam" id="PF12584">
    <property type="entry name" value="TRAPPC10"/>
    <property type="match status" value="1"/>
</dbReference>
<dbReference type="STRING" id="1382522.W6MLK1"/>
<keyword evidence="3" id="KW-0333">Golgi apparatus</keyword>
<comment type="subcellular location">
    <subcellularLocation>
        <location evidence="1">Golgi apparatus</location>
    </subcellularLocation>
</comment>
<dbReference type="Pfam" id="PF23273">
    <property type="entry name" value="DUF7076"/>
    <property type="match status" value="1"/>
</dbReference>
<evidence type="ECO:0000259" key="8">
    <source>
        <dbReference type="Pfam" id="PF24967"/>
    </source>
</evidence>
<dbReference type="GO" id="GO:0034498">
    <property type="term" value="P:early endosome to Golgi transport"/>
    <property type="evidence" value="ECO:0007669"/>
    <property type="project" value="TreeGrafter"/>
</dbReference>
<evidence type="ECO:0000256" key="3">
    <source>
        <dbReference type="ARBA" id="ARBA00023034"/>
    </source>
</evidence>
<dbReference type="GO" id="GO:0006891">
    <property type="term" value="P:intra-Golgi vesicle-mediated transport"/>
    <property type="evidence" value="ECO:0007669"/>
    <property type="project" value="TreeGrafter"/>
</dbReference>
<dbReference type="GO" id="GO:0005829">
    <property type="term" value="C:cytosol"/>
    <property type="evidence" value="ECO:0007669"/>
    <property type="project" value="GOC"/>
</dbReference>
<dbReference type="AlphaFoldDB" id="W6MLK1"/>
<sequence>MISKLKEPSERNTVTVDVAFYDPFNVHSIVSEYTEKNRRLANLHWRPSDSFPLRPLPIIDLNWIEEIPRAPANISTQVRLSSTADSPPQNDQFYHDMLVQAYEKRNSYIKVMLVICRDVDDYRSRVRPLIREWLKQTIDSRIIKPSWFIVFYDNNEVRSTLERNPFNKMKSDFSAYATDGNTDAVFLRIRSKYTSKAEGQEFLTSLNYALKAKLLDSVTRRYALLSKMLNRVYQEQFPFSGNPRFPLSLKAAMGGILHDIGLYEDSLLCFEELRNMFSQLKNTDVLVLENGFDEGVMLKTPTFLYNEKLLNLDLDKSLVKHTLTQFEFFSFLFLKESQLLLALSTYESSLSLCAIHFGELMKRVKNFLLDIKHLSTSSLEKVRLNELGFMLIDEIVALPRTKQLISETLARINEGVILQNDRTSEILEFLAELKLQQRSELVGIGEYLGFRIKGRMMDISIDAGETPGSYTLTYEPLAEHLKSQTTFEKFFANITEVIIHDYALAGNRPRSVDILSTELAIIAYGDGDYQQAARIMEDSFVYYQQHGWKFVSGYLLKIYVECLQKVNEQSTGNPQNARLLKAYFDLLGANISSPTETSELIGNIMRLSGQLSEKTELSIDQLFDLSIKCFISSDRSDLYSIPIILKNQILSNDNQLEIGHVELILETGNEGQNKEIIFEKNDKTILKHGTTEMQLISSTLRTDSFKLKKLTATIGNVLLTKRFEDNALSDYLIKMYQVAPTDVTSSLTIRIGMPLHRELNNDKLLISLNNGSHAISKVKMQFQSSGATIFDLEDNANGYLDSDNSQSVKIGTTRDANDQVIYSVGQALEPLQKLDVLIPCFFSITKDGQSFQIEARVDFEDDAGNKYQSHVTERVKPSLTVAVSVQDIFKSSTLFSNFAIGTVDINKPLRIEKVELTSSEDDQSSFTISTGVSPTSVIAFGEQPASYFFKVVKSSRRALVSGEGLILKASYRDVTEECFKIAESVFRKAVGSNLKHLRKYEILLKPILEQLAYRVNLYSLSGVLQSQPINLNQFETDIFNHVPPADSQDLVKVMTEVTNQLSSESGVNCGDLCSDVLFEDINRSLTIAVPLRIIDVIECVEMKYERRPQYVVGEQISVTLYMQSITSWGRTEDDNKVPPSKTTKKSKKKVNFRASVPGQSSSFKLQFEIALLENWLISGVKSGEFDVSRNAEEIQIHDPIEIILFPLKVGRIPLPKIEISPIPGSDDISIEIDYKNDSEMVLVVSELNKVTLPF</sequence>
<dbReference type="InterPro" id="IPR045126">
    <property type="entry name" value="TRAPPC10/Trs130"/>
</dbReference>
<feature type="domain" description="TRAPPC10/Trs130 C-terminal" evidence="5">
    <location>
        <begin position="1105"/>
        <end position="1244"/>
    </location>
</feature>
<dbReference type="Pfam" id="PF23036">
    <property type="entry name" value="TRAPPC10_1st"/>
    <property type="match status" value="1"/>
</dbReference>
<evidence type="ECO:0000256" key="4">
    <source>
        <dbReference type="SAM" id="MobiDB-lite"/>
    </source>
</evidence>
<reference evidence="9" key="1">
    <citation type="submission" date="2013-12" db="EMBL/GenBank/DDBJ databases">
        <authorList>
            <person name="Genoscope - CEA"/>
        </authorList>
    </citation>
    <scope>NUCLEOTIDE SEQUENCE</scope>
    <source>
        <strain evidence="9">CBS 1993</strain>
    </source>
</reference>
<dbReference type="RefSeq" id="XP_022459384.1">
    <property type="nucleotide sequence ID" value="XM_022601775.1"/>
</dbReference>
<evidence type="ECO:0000259" key="7">
    <source>
        <dbReference type="Pfam" id="PF23273"/>
    </source>
</evidence>
<reference evidence="9" key="2">
    <citation type="submission" date="2014-02" db="EMBL/GenBank/DDBJ databases">
        <title>Complete DNA sequence of /Kuraishia capsulata/ illustrates novel genomic features among budding yeasts (/Saccharomycotina/).</title>
        <authorList>
            <person name="Morales L."/>
            <person name="Noel B."/>
            <person name="Porcel B."/>
            <person name="Marcet-Houben M."/>
            <person name="Hullo M-F."/>
            <person name="Sacerdot C."/>
            <person name="Tekaia F."/>
            <person name="Leh-Louis V."/>
            <person name="Despons L."/>
            <person name="Khanna V."/>
            <person name="Aury J-M."/>
            <person name="Barbe V."/>
            <person name="Couloux A."/>
            <person name="Labadie K."/>
            <person name="Pelletier E."/>
            <person name="Souciet J-L."/>
            <person name="Boekhout T."/>
            <person name="Gabaldon T."/>
            <person name="Wincker P."/>
            <person name="Dujon B."/>
        </authorList>
    </citation>
    <scope>NUCLEOTIDE SEQUENCE</scope>
    <source>
        <strain evidence="9">CBS 1993</strain>
    </source>
</reference>
<gene>
    <name evidence="9" type="ORF">KUCA_T00003367001</name>
</gene>
<dbReference type="OrthoDB" id="10256906at2759"/>
<keyword evidence="10" id="KW-1185">Reference proteome</keyword>
<evidence type="ECO:0000259" key="5">
    <source>
        <dbReference type="Pfam" id="PF12584"/>
    </source>
</evidence>
<dbReference type="InterPro" id="IPR055504">
    <property type="entry name" value="DUF7076"/>
</dbReference>
<accession>W6MLK1</accession>
<evidence type="ECO:0000259" key="6">
    <source>
        <dbReference type="Pfam" id="PF23036"/>
    </source>
</evidence>
<feature type="domain" description="TRAPPC10/Trs130 N-terminal" evidence="6">
    <location>
        <begin position="56"/>
        <end position="346"/>
    </location>
</feature>
<evidence type="ECO:0008006" key="11">
    <source>
        <dbReference type="Google" id="ProtNLM"/>
    </source>
</evidence>
<dbReference type="InterPro" id="IPR022233">
    <property type="entry name" value="TRAPPC10/Trs130_C"/>
</dbReference>
<feature type="region of interest" description="Disordered" evidence="4">
    <location>
        <begin position="1130"/>
        <end position="1149"/>
    </location>
</feature>
<dbReference type="GO" id="GO:1990071">
    <property type="term" value="C:TRAPPII protein complex"/>
    <property type="evidence" value="ECO:0007669"/>
    <property type="project" value="InterPro"/>
</dbReference>
<dbReference type="EMBL" id="HG793128">
    <property type="protein sequence ID" value="CDK27389.1"/>
    <property type="molecule type" value="Genomic_DNA"/>
</dbReference>
<dbReference type="GeneID" id="34520772"/>
<protein>
    <recommendedName>
        <fullName evidence="11">Trafficking protein particle complex subunit 11 domain-containing protein</fullName>
    </recommendedName>
</protein>
<keyword evidence="2" id="KW-0813">Transport</keyword>
<evidence type="ECO:0000256" key="1">
    <source>
        <dbReference type="ARBA" id="ARBA00004555"/>
    </source>
</evidence>
<organism evidence="9 10">
    <name type="scientific">Kuraishia capsulata CBS 1993</name>
    <dbReference type="NCBI Taxonomy" id="1382522"/>
    <lineage>
        <taxon>Eukaryota</taxon>
        <taxon>Fungi</taxon>
        <taxon>Dikarya</taxon>
        <taxon>Ascomycota</taxon>
        <taxon>Saccharomycotina</taxon>
        <taxon>Pichiomycetes</taxon>
        <taxon>Pichiales</taxon>
        <taxon>Pichiaceae</taxon>
        <taxon>Kuraishia</taxon>
    </lineage>
</organism>
<proteinExistence type="predicted"/>
<dbReference type="InterPro" id="IPR056916">
    <property type="entry name" value="NTS_TR130"/>
</dbReference>
<dbReference type="Proteomes" id="UP000019384">
    <property type="component" value="Unassembled WGS sequence"/>
</dbReference>
<dbReference type="HOGENOM" id="CLU_009596_0_0_1"/>
<feature type="domain" description="Trs130 NTS" evidence="8">
    <location>
        <begin position="382"/>
        <end position="569"/>
    </location>
</feature>
<dbReference type="InterPro" id="IPR056913">
    <property type="entry name" value="TRAPPC10/Trs130_N"/>
</dbReference>
<name>W6MLK1_9ASCO</name>